<comment type="caution">
    <text evidence="1">The sequence shown here is derived from an EMBL/GenBank/DDBJ whole genome shotgun (WGS) entry which is preliminary data.</text>
</comment>
<dbReference type="Proteomes" id="UP000076577">
    <property type="component" value="Unassembled WGS sequence"/>
</dbReference>
<name>A0A165XTB5_9HYPH</name>
<organism evidence="1 2">
    <name type="scientific">Pseudovibrio axinellae</name>
    <dbReference type="NCBI Taxonomy" id="989403"/>
    <lineage>
        <taxon>Bacteria</taxon>
        <taxon>Pseudomonadati</taxon>
        <taxon>Pseudomonadota</taxon>
        <taxon>Alphaproteobacteria</taxon>
        <taxon>Hyphomicrobiales</taxon>
        <taxon>Stappiaceae</taxon>
        <taxon>Pseudovibrio</taxon>
    </lineage>
</organism>
<accession>A0A165XTB5</accession>
<sequence length="38" mass="4424">MLTKVLARFRRTNRFHWSPAINNENTHDAAVLRPSSCL</sequence>
<gene>
    <name evidence="1" type="ORF">PsAD2_02752</name>
</gene>
<protein>
    <submittedName>
        <fullName evidence="1">Uncharacterized protein</fullName>
    </submittedName>
</protein>
<dbReference type="EMBL" id="LMCB01000024">
    <property type="protein sequence ID" value="KZL18018.1"/>
    <property type="molecule type" value="Genomic_DNA"/>
</dbReference>
<proteinExistence type="predicted"/>
<evidence type="ECO:0000313" key="1">
    <source>
        <dbReference type="EMBL" id="KZL18018.1"/>
    </source>
</evidence>
<dbReference type="STRING" id="989403.SAMN05421798_106228"/>
<dbReference type="PATRIC" id="fig|989403.3.peg.2949"/>
<dbReference type="AlphaFoldDB" id="A0A165XTB5"/>
<evidence type="ECO:0000313" key="2">
    <source>
        <dbReference type="Proteomes" id="UP000076577"/>
    </source>
</evidence>
<keyword evidence="2" id="KW-1185">Reference proteome</keyword>
<reference evidence="1 2" key="1">
    <citation type="journal article" date="2016" name="Front. Microbiol.">
        <title>Comparative Genomic Analysis Reveals a Diverse Repertoire of Genes Involved in Prokaryote-Eukaryote Interactions within the Pseudovibrio Genus.</title>
        <authorList>
            <person name="Romano S."/>
            <person name="Fernandez-Guerra A."/>
            <person name="Reen F.J."/>
            <person name="Glockner F.O."/>
            <person name="Crowley S.P."/>
            <person name="O'Sullivan O."/>
            <person name="Cotter P.D."/>
            <person name="Adams C."/>
            <person name="Dobson A.D."/>
            <person name="O'Gara F."/>
        </authorList>
    </citation>
    <scope>NUCLEOTIDE SEQUENCE [LARGE SCALE GENOMIC DNA]</scope>
    <source>
        <strain evidence="1 2">Ad2</strain>
    </source>
</reference>